<dbReference type="PANTHER" id="PTHR24198">
    <property type="entry name" value="ANKYRIN REPEAT AND PROTEIN KINASE DOMAIN-CONTAINING PROTEIN"/>
    <property type="match status" value="1"/>
</dbReference>
<dbReference type="EMBL" id="HBGU01033323">
    <property type="protein sequence ID" value="CAD9456994.1"/>
    <property type="molecule type" value="Transcribed_RNA"/>
</dbReference>
<evidence type="ECO:0008006" key="4">
    <source>
        <dbReference type="Google" id="ProtNLM"/>
    </source>
</evidence>
<dbReference type="AlphaFoldDB" id="A0A7S2GJ89"/>
<dbReference type="Gene3D" id="1.25.40.20">
    <property type="entry name" value="Ankyrin repeat-containing domain"/>
    <property type="match status" value="1"/>
</dbReference>
<dbReference type="SUPFAM" id="SSF48403">
    <property type="entry name" value="Ankyrin repeat"/>
    <property type="match status" value="1"/>
</dbReference>
<evidence type="ECO:0000313" key="3">
    <source>
        <dbReference type="EMBL" id="CAD9456994.1"/>
    </source>
</evidence>
<gene>
    <name evidence="3" type="ORF">CBRE1094_LOCUS18201</name>
</gene>
<dbReference type="PANTHER" id="PTHR24198:SF165">
    <property type="entry name" value="ANKYRIN REPEAT-CONTAINING PROTEIN-RELATED"/>
    <property type="match status" value="1"/>
</dbReference>
<keyword evidence="2" id="KW-0040">ANK repeat</keyword>
<proteinExistence type="predicted"/>
<dbReference type="InterPro" id="IPR036770">
    <property type="entry name" value="Ankyrin_rpt-contain_sf"/>
</dbReference>
<dbReference type="Pfam" id="PF12796">
    <property type="entry name" value="Ank_2"/>
    <property type="match status" value="2"/>
</dbReference>
<accession>A0A7S2GJ89</accession>
<keyword evidence="1" id="KW-0677">Repeat</keyword>
<dbReference type="SMART" id="SM00248">
    <property type="entry name" value="ANK"/>
    <property type="match status" value="5"/>
</dbReference>
<organism evidence="3">
    <name type="scientific">Haptolina brevifila</name>
    <dbReference type="NCBI Taxonomy" id="156173"/>
    <lineage>
        <taxon>Eukaryota</taxon>
        <taxon>Haptista</taxon>
        <taxon>Haptophyta</taxon>
        <taxon>Prymnesiophyceae</taxon>
        <taxon>Prymnesiales</taxon>
        <taxon>Prymnesiaceae</taxon>
        <taxon>Haptolina</taxon>
    </lineage>
</organism>
<evidence type="ECO:0000256" key="2">
    <source>
        <dbReference type="ARBA" id="ARBA00023043"/>
    </source>
</evidence>
<name>A0A7S2GJ89_9EUKA</name>
<evidence type="ECO:0000256" key="1">
    <source>
        <dbReference type="ARBA" id="ARBA00022737"/>
    </source>
</evidence>
<reference evidence="3" key="1">
    <citation type="submission" date="2021-01" db="EMBL/GenBank/DDBJ databases">
        <authorList>
            <person name="Corre E."/>
            <person name="Pelletier E."/>
            <person name="Niang G."/>
            <person name="Scheremetjew M."/>
            <person name="Finn R."/>
            <person name="Kale V."/>
            <person name="Holt S."/>
            <person name="Cochrane G."/>
            <person name="Meng A."/>
            <person name="Brown T."/>
            <person name="Cohen L."/>
        </authorList>
    </citation>
    <scope>NUCLEOTIDE SEQUENCE</scope>
    <source>
        <strain evidence="3">UTEX LB 985</strain>
    </source>
</reference>
<protein>
    <recommendedName>
        <fullName evidence="4">Ankyrin repeat domain-containing protein</fullName>
    </recommendedName>
</protein>
<dbReference type="InterPro" id="IPR002110">
    <property type="entry name" value="Ankyrin_rpt"/>
</dbReference>
<sequence length="231" mass="24730">MSSKKGRGKHKGMRSASTVVPPIRARHTHDSHASLLWQAARAGKVEEVHELLCSGVDVNSVTSTGATALIIAAYYDHPIVIERLIQQPNIDVNLCSARVGTALHVCAQRGHAAAAYMLLTHPGCDPNARMYLGALNNGYHTALMLAAQGGHMRVVTLLLHQPSISSSEVLGALYMATQQSHHDIVKRLIEHPSVTIPPEQIAIIEEQLAHAPSLSAATNPMHPGSTVGQLQ</sequence>